<name>A0A4Y7Q7R8_9AGAM</name>
<dbReference type="PROSITE" id="PS50865">
    <property type="entry name" value="ZF_MYND_2"/>
    <property type="match status" value="1"/>
</dbReference>
<keyword evidence="1" id="KW-0479">Metal-binding</keyword>
<protein>
    <recommendedName>
        <fullName evidence="5">MYND-type domain-containing protein</fullName>
    </recommendedName>
</protein>
<evidence type="ECO:0000256" key="3">
    <source>
        <dbReference type="ARBA" id="ARBA00022833"/>
    </source>
</evidence>
<accession>A0A4Y7Q7R8</accession>
<evidence type="ECO:0000259" key="5">
    <source>
        <dbReference type="PROSITE" id="PS50865"/>
    </source>
</evidence>
<evidence type="ECO:0000313" key="7">
    <source>
        <dbReference type="Proteomes" id="UP000294933"/>
    </source>
</evidence>
<sequence length="293" mass="33561">MCTVRESEPKTCSVCRAAQYCSQTCQKGAWKPYTDSDGVQQKGHKTECHMFKRAKEEAPAMYAIFRQFPWSCMKLKGHFNYEMFLATGNLLGDDPNLGYWQDTSKPYGKRLLAETHLSEEDGWKLPLDEIPTLTFRHRKPPARCPPSSQMQDWKSYHEWRGLPMTSPVALRLHFPLTIYHLLHLFGMTPDAHAIKRRRSMAIYCLDANNEVDFLPIFGELALLLPDTDIEMVVMCETFPATFAEAEPSALVSKPYCYEYEAPAECGGSTIRIKLVKDRGNRIYAWNRASTVTN</sequence>
<dbReference type="InterPro" id="IPR046824">
    <property type="entry name" value="Mss51-like_C"/>
</dbReference>
<proteinExistence type="predicted"/>
<evidence type="ECO:0000256" key="2">
    <source>
        <dbReference type="ARBA" id="ARBA00022771"/>
    </source>
</evidence>
<dbReference type="Pfam" id="PF01753">
    <property type="entry name" value="zf-MYND"/>
    <property type="match status" value="1"/>
</dbReference>
<dbReference type="VEuPathDB" id="FungiDB:BD410DRAFT_142963"/>
<evidence type="ECO:0000256" key="1">
    <source>
        <dbReference type="ARBA" id="ARBA00022723"/>
    </source>
</evidence>
<dbReference type="AlphaFoldDB" id="A0A4Y7Q7R8"/>
<dbReference type="EMBL" id="ML170169">
    <property type="protein sequence ID" value="TDL23624.1"/>
    <property type="molecule type" value="Genomic_DNA"/>
</dbReference>
<dbReference type="PANTHER" id="PTHR47570">
    <property type="entry name" value="ZINC ION BINDING PROTEIN"/>
    <property type="match status" value="1"/>
</dbReference>
<reference evidence="6 7" key="1">
    <citation type="submission" date="2018-06" db="EMBL/GenBank/DDBJ databases">
        <title>A transcriptomic atlas of mushroom development highlights an independent origin of complex multicellularity.</title>
        <authorList>
            <consortium name="DOE Joint Genome Institute"/>
            <person name="Krizsan K."/>
            <person name="Almasi E."/>
            <person name="Merenyi Z."/>
            <person name="Sahu N."/>
            <person name="Viragh M."/>
            <person name="Koszo T."/>
            <person name="Mondo S."/>
            <person name="Kiss B."/>
            <person name="Balint B."/>
            <person name="Kues U."/>
            <person name="Barry K."/>
            <person name="Hegedus J.C."/>
            <person name="Henrissat B."/>
            <person name="Johnson J."/>
            <person name="Lipzen A."/>
            <person name="Ohm R."/>
            <person name="Nagy I."/>
            <person name="Pangilinan J."/>
            <person name="Yan J."/>
            <person name="Xiong Y."/>
            <person name="Grigoriev I.V."/>
            <person name="Hibbett D.S."/>
            <person name="Nagy L.G."/>
        </authorList>
    </citation>
    <scope>NUCLEOTIDE SEQUENCE [LARGE SCALE GENOMIC DNA]</scope>
    <source>
        <strain evidence="6 7">SZMC22713</strain>
    </source>
</reference>
<dbReference type="STRING" id="50990.A0A4Y7Q7R8"/>
<keyword evidence="7" id="KW-1185">Reference proteome</keyword>
<keyword evidence="2 4" id="KW-0863">Zinc-finger</keyword>
<evidence type="ECO:0000313" key="6">
    <source>
        <dbReference type="EMBL" id="TDL23624.1"/>
    </source>
</evidence>
<keyword evidence="3" id="KW-0862">Zinc</keyword>
<dbReference type="OrthoDB" id="432970at2759"/>
<dbReference type="Proteomes" id="UP000294933">
    <property type="component" value="Unassembled WGS sequence"/>
</dbReference>
<feature type="domain" description="MYND-type" evidence="5">
    <location>
        <begin position="1"/>
        <end position="48"/>
    </location>
</feature>
<dbReference type="Gene3D" id="6.10.140.2220">
    <property type="match status" value="1"/>
</dbReference>
<dbReference type="PANTHER" id="PTHR47570:SF1">
    <property type="entry name" value="ZINC ION BINDING PROTEIN"/>
    <property type="match status" value="1"/>
</dbReference>
<organism evidence="6 7">
    <name type="scientific">Rickenella mellea</name>
    <dbReference type="NCBI Taxonomy" id="50990"/>
    <lineage>
        <taxon>Eukaryota</taxon>
        <taxon>Fungi</taxon>
        <taxon>Dikarya</taxon>
        <taxon>Basidiomycota</taxon>
        <taxon>Agaricomycotina</taxon>
        <taxon>Agaricomycetes</taxon>
        <taxon>Hymenochaetales</taxon>
        <taxon>Rickenellaceae</taxon>
        <taxon>Rickenella</taxon>
    </lineage>
</organism>
<evidence type="ECO:0000256" key="4">
    <source>
        <dbReference type="PROSITE-ProRule" id="PRU00134"/>
    </source>
</evidence>
<gene>
    <name evidence="6" type="ORF">BD410DRAFT_142963</name>
</gene>
<dbReference type="Pfam" id="PF20179">
    <property type="entry name" value="MSS51_C"/>
    <property type="match status" value="1"/>
</dbReference>
<dbReference type="InterPro" id="IPR002893">
    <property type="entry name" value="Znf_MYND"/>
</dbReference>
<dbReference type="GO" id="GO:0008270">
    <property type="term" value="F:zinc ion binding"/>
    <property type="evidence" value="ECO:0007669"/>
    <property type="project" value="UniProtKB-KW"/>
</dbReference>